<dbReference type="Proteomes" id="UP000053593">
    <property type="component" value="Unassembled WGS sequence"/>
</dbReference>
<dbReference type="HOGENOM" id="CLU_010595_9_3_1"/>
<sequence>MDELDHQRFYASEQYLLPADEVETLRLNAQHRMAVKAFEGKLSLAPLNFKSGDRILESAAGTGIWALEFFEQNRNQGVLLDIECIDISDRQFPRNYPSNVHLSIHSVTELPIEWNGTFSYAHQRLLVSALNDTLWRKAISELFRVLTPGGWVELVEIEGEDLHYDIGPFSTKLQAIFRNVYVNNGHSGALAAYLPPLLKETGFVDVQLESRRLLVGKSGENGYRSDELGKFFSGLKRNVLNGAGFGFVQTGEEYEEIVQGSVSEWDANSDKAWVAIYTILARKP</sequence>
<reference evidence="1 2" key="1">
    <citation type="submission" date="2014-04" db="EMBL/GenBank/DDBJ databases">
        <title>Evolutionary Origins and Diversification of the Mycorrhizal Mutualists.</title>
        <authorList>
            <consortium name="DOE Joint Genome Institute"/>
            <consortium name="Mycorrhizal Genomics Consortium"/>
            <person name="Kohler A."/>
            <person name="Kuo A."/>
            <person name="Nagy L.G."/>
            <person name="Floudas D."/>
            <person name="Copeland A."/>
            <person name="Barry K.W."/>
            <person name="Cichocki N."/>
            <person name="Veneault-Fourrey C."/>
            <person name="LaButti K."/>
            <person name="Lindquist E.A."/>
            <person name="Lipzen A."/>
            <person name="Lundell T."/>
            <person name="Morin E."/>
            <person name="Murat C."/>
            <person name="Riley R."/>
            <person name="Ohm R."/>
            <person name="Sun H."/>
            <person name="Tunlid A."/>
            <person name="Henrissat B."/>
            <person name="Grigoriev I.V."/>
            <person name="Hibbett D.S."/>
            <person name="Martin F."/>
        </authorList>
    </citation>
    <scope>NUCLEOTIDE SEQUENCE [LARGE SCALE GENOMIC DNA]</scope>
    <source>
        <strain evidence="1 2">FD-317 M1</strain>
    </source>
</reference>
<dbReference type="AlphaFoldDB" id="A0A0D0BCN9"/>
<dbReference type="OrthoDB" id="184880at2759"/>
<dbReference type="Pfam" id="PF13489">
    <property type="entry name" value="Methyltransf_23"/>
    <property type="match status" value="1"/>
</dbReference>
<organism evidence="1 2">
    <name type="scientific">Collybiopsis luxurians FD-317 M1</name>
    <dbReference type="NCBI Taxonomy" id="944289"/>
    <lineage>
        <taxon>Eukaryota</taxon>
        <taxon>Fungi</taxon>
        <taxon>Dikarya</taxon>
        <taxon>Basidiomycota</taxon>
        <taxon>Agaricomycotina</taxon>
        <taxon>Agaricomycetes</taxon>
        <taxon>Agaricomycetidae</taxon>
        <taxon>Agaricales</taxon>
        <taxon>Marasmiineae</taxon>
        <taxon>Omphalotaceae</taxon>
        <taxon>Collybiopsis</taxon>
        <taxon>Collybiopsis luxurians</taxon>
    </lineage>
</organism>
<name>A0A0D0BCN9_9AGAR</name>
<dbReference type="EMBL" id="KN834771">
    <property type="protein sequence ID" value="KIK61450.1"/>
    <property type="molecule type" value="Genomic_DNA"/>
</dbReference>
<evidence type="ECO:0008006" key="3">
    <source>
        <dbReference type="Google" id="ProtNLM"/>
    </source>
</evidence>
<dbReference type="PANTHER" id="PTHR43591:SF50">
    <property type="entry name" value="METHYLTRANSFERASE DOMAIN-CONTAINING PROTEIN-RELATED"/>
    <property type="match status" value="1"/>
</dbReference>
<dbReference type="Gene3D" id="3.40.50.150">
    <property type="entry name" value="Vaccinia Virus protein VP39"/>
    <property type="match status" value="1"/>
</dbReference>
<evidence type="ECO:0000313" key="1">
    <source>
        <dbReference type="EMBL" id="KIK61450.1"/>
    </source>
</evidence>
<protein>
    <recommendedName>
        <fullName evidence="3">Methyltransferase domain-containing protein</fullName>
    </recommendedName>
</protein>
<proteinExistence type="predicted"/>
<accession>A0A0D0BCN9</accession>
<dbReference type="InterPro" id="IPR029063">
    <property type="entry name" value="SAM-dependent_MTases_sf"/>
</dbReference>
<dbReference type="PANTHER" id="PTHR43591">
    <property type="entry name" value="METHYLTRANSFERASE"/>
    <property type="match status" value="1"/>
</dbReference>
<keyword evidence="2" id="KW-1185">Reference proteome</keyword>
<dbReference type="SUPFAM" id="SSF53335">
    <property type="entry name" value="S-adenosyl-L-methionine-dependent methyltransferases"/>
    <property type="match status" value="1"/>
</dbReference>
<gene>
    <name evidence="1" type="ORF">GYMLUDRAFT_243626</name>
</gene>
<evidence type="ECO:0000313" key="2">
    <source>
        <dbReference type="Proteomes" id="UP000053593"/>
    </source>
</evidence>
<dbReference type="CDD" id="cd02440">
    <property type="entry name" value="AdoMet_MTases"/>
    <property type="match status" value="1"/>
</dbReference>